<dbReference type="EMBL" id="JAKJXO020000004">
    <property type="protein sequence ID" value="KAL1606422.1"/>
    <property type="molecule type" value="Genomic_DNA"/>
</dbReference>
<feature type="coiled-coil region" evidence="2">
    <location>
        <begin position="164"/>
        <end position="234"/>
    </location>
</feature>
<evidence type="ECO:0000313" key="6">
    <source>
        <dbReference type="Proteomes" id="UP001521785"/>
    </source>
</evidence>
<keyword evidence="1 2" id="KW-0175">Coiled coil</keyword>
<protein>
    <recommendedName>
        <fullName evidence="4">GDP/GTP exchange factor Sec2 N-terminal domain-containing protein</fullName>
    </recommendedName>
</protein>
<dbReference type="SUPFAM" id="SSF144284">
    <property type="entry name" value="Sec2 N-terminal region"/>
    <property type="match status" value="1"/>
</dbReference>
<dbReference type="InterPro" id="IPR040351">
    <property type="entry name" value="RAB3IL/RAB3IP/Sec2"/>
</dbReference>
<comment type="caution">
    <text evidence="5">The sequence shown here is derived from an EMBL/GenBank/DDBJ whole genome shotgun (WGS) entry which is preliminary data.</text>
</comment>
<dbReference type="Proteomes" id="UP001521785">
    <property type="component" value="Unassembled WGS sequence"/>
</dbReference>
<evidence type="ECO:0000259" key="4">
    <source>
        <dbReference type="Pfam" id="PF06428"/>
    </source>
</evidence>
<keyword evidence="6" id="KW-1185">Reference proteome</keyword>
<proteinExistence type="predicted"/>
<sequence>MAATLLDEPPAPSITAKRMQGSSCLSCGAEMDMSEAEDAQKRIRDLESQVELLTEKATAAGMLVYMRLYAGARLTQGTVDKCADYEDQLRGFKAQNGLLRTDTQDSLQPHRTSNEEPRPTTANSASARQSRFSFLRRGSPNPPIPSTVSHSPSRSTDTGLLEQLEKERALRAKAEERARKVDSEIEELSVTLFSQANEMVAQERKARAKLEARVELLEKKDKDKMARLERLEKAVSRIDRVKAMLAAPVPTAAQRKH</sequence>
<evidence type="ECO:0000256" key="1">
    <source>
        <dbReference type="ARBA" id="ARBA00023054"/>
    </source>
</evidence>
<organism evidence="5 6">
    <name type="scientific">Paraconiothyrium brasiliense</name>
    <dbReference type="NCBI Taxonomy" id="300254"/>
    <lineage>
        <taxon>Eukaryota</taxon>
        <taxon>Fungi</taxon>
        <taxon>Dikarya</taxon>
        <taxon>Ascomycota</taxon>
        <taxon>Pezizomycotina</taxon>
        <taxon>Dothideomycetes</taxon>
        <taxon>Pleosporomycetidae</taxon>
        <taxon>Pleosporales</taxon>
        <taxon>Massarineae</taxon>
        <taxon>Didymosphaeriaceae</taxon>
        <taxon>Paraconiothyrium</taxon>
    </lineage>
</organism>
<accession>A0ABR3RPQ4</accession>
<evidence type="ECO:0000256" key="2">
    <source>
        <dbReference type="SAM" id="Coils"/>
    </source>
</evidence>
<gene>
    <name evidence="5" type="ORF">SLS60_003825</name>
</gene>
<dbReference type="InterPro" id="IPR009449">
    <property type="entry name" value="Sec2_N"/>
</dbReference>
<dbReference type="Pfam" id="PF06428">
    <property type="entry name" value="Sec2p"/>
    <property type="match status" value="1"/>
</dbReference>
<reference evidence="5 6" key="1">
    <citation type="submission" date="2024-02" db="EMBL/GenBank/DDBJ databases">
        <title>De novo assembly and annotation of 12 fungi associated with fruit tree decline syndrome in Ontario, Canada.</title>
        <authorList>
            <person name="Sulman M."/>
            <person name="Ellouze W."/>
            <person name="Ilyukhin E."/>
        </authorList>
    </citation>
    <scope>NUCLEOTIDE SEQUENCE [LARGE SCALE GENOMIC DNA]</scope>
    <source>
        <strain evidence="5 6">M42-189</strain>
    </source>
</reference>
<evidence type="ECO:0000256" key="3">
    <source>
        <dbReference type="SAM" id="MobiDB-lite"/>
    </source>
</evidence>
<name>A0ABR3RPQ4_9PLEO</name>
<evidence type="ECO:0000313" key="5">
    <source>
        <dbReference type="EMBL" id="KAL1606422.1"/>
    </source>
</evidence>
<feature type="coiled-coil region" evidence="2">
    <location>
        <begin position="29"/>
        <end position="56"/>
    </location>
</feature>
<feature type="domain" description="GDP/GTP exchange factor Sec2 N-terminal" evidence="4">
    <location>
        <begin position="158"/>
        <end position="233"/>
    </location>
</feature>
<feature type="region of interest" description="Disordered" evidence="3">
    <location>
        <begin position="96"/>
        <end position="159"/>
    </location>
</feature>
<dbReference type="PANTHER" id="PTHR14430">
    <property type="entry name" value="RABIN3-RELATED"/>
    <property type="match status" value="1"/>
</dbReference>
<feature type="compositionally biased region" description="Polar residues" evidence="3">
    <location>
        <begin position="120"/>
        <end position="132"/>
    </location>
</feature>
<feature type="compositionally biased region" description="Polar residues" evidence="3">
    <location>
        <begin position="146"/>
        <end position="158"/>
    </location>
</feature>
<dbReference type="Gene3D" id="6.10.140.910">
    <property type="match status" value="1"/>
</dbReference>
<dbReference type="PANTHER" id="PTHR14430:SF4">
    <property type="entry name" value="GDP_GTP EXCHANGE FACTOR SEC2 N-TERMINAL DOMAIN-CONTAINING PROTEIN"/>
    <property type="match status" value="1"/>
</dbReference>